<comment type="caution">
    <text evidence="2">The sequence shown here is derived from an EMBL/GenBank/DDBJ whole genome shotgun (WGS) entry which is preliminary data.</text>
</comment>
<dbReference type="Proteomes" id="UP000253741">
    <property type="component" value="Unassembled WGS sequence"/>
</dbReference>
<dbReference type="GO" id="GO:0009307">
    <property type="term" value="P:DNA restriction-modification system"/>
    <property type="evidence" value="ECO:0007669"/>
    <property type="project" value="InterPro"/>
</dbReference>
<evidence type="ECO:0000313" key="2">
    <source>
        <dbReference type="EMBL" id="RDG37857.1"/>
    </source>
</evidence>
<dbReference type="GO" id="GO:0003677">
    <property type="term" value="F:DNA binding"/>
    <property type="evidence" value="ECO:0007669"/>
    <property type="project" value="InterPro"/>
</dbReference>
<dbReference type="GO" id="GO:0004519">
    <property type="term" value="F:endonuclease activity"/>
    <property type="evidence" value="ECO:0007669"/>
    <property type="project" value="InterPro"/>
</dbReference>
<organism evidence="2 3">
    <name type="scientific">Streptomyces corynorhini</name>
    <dbReference type="NCBI Taxonomy" id="2282652"/>
    <lineage>
        <taxon>Bacteria</taxon>
        <taxon>Bacillati</taxon>
        <taxon>Actinomycetota</taxon>
        <taxon>Actinomycetes</taxon>
        <taxon>Kitasatosporales</taxon>
        <taxon>Streptomycetaceae</taxon>
        <taxon>Streptomyces</taxon>
    </lineage>
</organism>
<sequence>MKPISPAAYGALEAALKHIFWYKNDLEGFIRRWAKGHPELVAGINFSGYKWQTAEDFVDRLHADETRYTELALRLMVEVSEMTSFPKLRRLSDADSLIAEAREAVFELKKCIDRHRGLIADDAKFANDLAAHQAVTDSRRSFSERLSELKSEFLRLEAEPNRQKAGREFEPFLNRLFRLFDLDPRLSYNLPYEQIDGSITYDTDVYVVEAKWLKEPVEVHYLGSFVEKVRHKTTNTLGLYISVHGFTKGARERYADGTCFITMEGVDLFVVLDGRVTLDELLSRKKRHANDTGSCYFPASLILSE</sequence>
<gene>
    <name evidence="2" type="ORF">DVH02_12285</name>
</gene>
<dbReference type="Pfam" id="PF04471">
    <property type="entry name" value="Mrr_cat"/>
    <property type="match status" value="1"/>
</dbReference>
<keyword evidence="3" id="KW-1185">Reference proteome</keyword>
<dbReference type="InterPro" id="IPR007560">
    <property type="entry name" value="Restrct_endonuc_IV_Mrr"/>
</dbReference>
<dbReference type="AlphaFoldDB" id="A0A370B7R8"/>
<dbReference type="OrthoDB" id="5521926at2"/>
<dbReference type="EMBL" id="QQNA01000084">
    <property type="protein sequence ID" value="RDG37857.1"/>
    <property type="molecule type" value="Genomic_DNA"/>
</dbReference>
<accession>A0A370B7R8</accession>
<proteinExistence type="predicted"/>
<reference evidence="2 3" key="1">
    <citation type="submission" date="2018-07" db="EMBL/GenBank/DDBJ databases">
        <title>Streptomyces species from bats.</title>
        <authorList>
            <person name="Dunlap C."/>
        </authorList>
    </citation>
    <scope>NUCLEOTIDE SEQUENCE [LARGE SCALE GENOMIC DNA]</scope>
    <source>
        <strain evidence="2 3">AC230</strain>
    </source>
</reference>
<evidence type="ECO:0000313" key="3">
    <source>
        <dbReference type="Proteomes" id="UP000253741"/>
    </source>
</evidence>
<name>A0A370B7R8_9ACTN</name>
<feature type="domain" description="Restriction endonuclease type IV Mrr" evidence="1">
    <location>
        <begin position="166"/>
        <end position="256"/>
    </location>
</feature>
<dbReference type="InterPro" id="IPR011335">
    <property type="entry name" value="Restrct_endonuc-II-like"/>
</dbReference>
<evidence type="ECO:0000259" key="1">
    <source>
        <dbReference type="Pfam" id="PF04471"/>
    </source>
</evidence>
<protein>
    <recommendedName>
        <fullName evidence="1">Restriction endonuclease type IV Mrr domain-containing protein</fullName>
    </recommendedName>
</protein>
<dbReference type="SUPFAM" id="SSF52980">
    <property type="entry name" value="Restriction endonuclease-like"/>
    <property type="match status" value="1"/>
</dbReference>